<gene>
    <name evidence="2" type="ORF">AAG747_14125</name>
</gene>
<evidence type="ECO:0000259" key="1">
    <source>
        <dbReference type="Pfam" id="PF04266"/>
    </source>
</evidence>
<evidence type="ECO:0000313" key="2">
    <source>
        <dbReference type="EMBL" id="MEN7549057.1"/>
    </source>
</evidence>
<organism evidence="2 3">
    <name type="scientific">Rapidithrix thailandica</name>
    <dbReference type="NCBI Taxonomy" id="413964"/>
    <lineage>
        <taxon>Bacteria</taxon>
        <taxon>Pseudomonadati</taxon>
        <taxon>Bacteroidota</taxon>
        <taxon>Cytophagia</taxon>
        <taxon>Cytophagales</taxon>
        <taxon>Flammeovirgaceae</taxon>
        <taxon>Rapidithrix</taxon>
    </lineage>
</organism>
<feature type="domain" description="ASCH" evidence="1">
    <location>
        <begin position="21"/>
        <end position="94"/>
    </location>
</feature>
<comment type="caution">
    <text evidence="2">The sequence shown here is derived from an EMBL/GenBank/DDBJ whole genome shotgun (WGS) entry which is preliminary data.</text>
</comment>
<evidence type="ECO:0000313" key="3">
    <source>
        <dbReference type="Proteomes" id="UP001403385"/>
    </source>
</evidence>
<keyword evidence="3" id="KW-1185">Reference proteome</keyword>
<dbReference type="Proteomes" id="UP001403385">
    <property type="component" value="Unassembled WGS sequence"/>
</dbReference>
<accession>A0AAW9RVZ4</accession>
<proteinExistence type="predicted"/>
<sequence>MEIIKFSHNWNKKLCTDCFSTIRLYTTKFIAGRKYLIVLSEKGKESPVCEAEALEVRPFWSDQLTEGMARLDTGYNREEALNILRQMYGGRIEHQSLCWILLKSTIRYSYLTEVLERLPLCAQVPNL</sequence>
<dbReference type="Pfam" id="PF04266">
    <property type="entry name" value="ASCH"/>
    <property type="match status" value="1"/>
</dbReference>
<protein>
    <submittedName>
        <fullName evidence="2">ASCH domain-containing protein</fullName>
    </submittedName>
</protein>
<dbReference type="InterPro" id="IPR007374">
    <property type="entry name" value="ASCH_domain"/>
</dbReference>
<name>A0AAW9RVZ4_9BACT</name>
<dbReference type="RefSeq" id="WP_346821829.1">
    <property type="nucleotide sequence ID" value="NZ_JBDKWZ010000007.1"/>
</dbReference>
<dbReference type="AlphaFoldDB" id="A0AAW9RVZ4"/>
<dbReference type="EMBL" id="JBDKWZ010000007">
    <property type="protein sequence ID" value="MEN7549057.1"/>
    <property type="molecule type" value="Genomic_DNA"/>
</dbReference>
<reference evidence="2 3" key="1">
    <citation type="submission" date="2024-04" db="EMBL/GenBank/DDBJ databases">
        <title>Novel genus in family Flammeovirgaceae.</title>
        <authorList>
            <person name="Nguyen T.H."/>
            <person name="Vuong T.Q."/>
            <person name="Le H."/>
            <person name="Kim S.-G."/>
        </authorList>
    </citation>
    <scope>NUCLEOTIDE SEQUENCE [LARGE SCALE GENOMIC DNA]</scope>
    <source>
        <strain evidence="2 3">JCM 23209</strain>
    </source>
</reference>